<protein>
    <submittedName>
        <fullName evidence="7">FLZ-type domain-containing protein</fullName>
    </submittedName>
</protein>
<comment type="similarity">
    <text evidence="1">Belongs to the FLZ family.</text>
</comment>
<evidence type="ECO:0000256" key="4">
    <source>
        <dbReference type="PROSITE-ProRule" id="PRU01131"/>
    </source>
</evidence>
<evidence type="ECO:0000313" key="7">
    <source>
        <dbReference type="EMBL" id="KAK1380282.1"/>
    </source>
</evidence>
<dbReference type="PROSITE" id="PS51795">
    <property type="entry name" value="ZF_FLZ"/>
    <property type="match status" value="1"/>
</dbReference>
<feature type="region of interest" description="Disordered" evidence="5">
    <location>
        <begin position="15"/>
        <end position="46"/>
    </location>
</feature>
<keyword evidence="3" id="KW-0862">Zinc</keyword>
<dbReference type="Proteomes" id="UP001237642">
    <property type="component" value="Unassembled WGS sequence"/>
</dbReference>
<evidence type="ECO:0000256" key="5">
    <source>
        <dbReference type="SAM" id="MobiDB-lite"/>
    </source>
</evidence>
<evidence type="ECO:0000259" key="6">
    <source>
        <dbReference type="PROSITE" id="PS51795"/>
    </source>
</evidence>
<feature type="zinc finger region" description="FLZ-type" evidence="4">
    <location>
        <begin position="47"/>
        <end position="91"/>
    </location>
</feature>
<sequence length="127" mass="14282">MVGLSIVLETQSGTASSLSKRSPQVINKTTMTKPTQPSSTSSALGPSFLDKCFLCRKELLLTEDIYMYKGDKGFCSVECRCRQIHMDEEDQPAAFMRSKKNTYKMNKTTTNCSSYYSSSKTTRNRAF</sequence>
<evidence type="ECO:0000256" key="2">
    <source>
        <dbReference type="ARBA" id="ARBA00022723"/>
    </source>
</evidence>
<reference evidence="7" key="2">
    <citation type="submission" date="2023-05" db="EMBL/GenBank/DDBJ databases">
        <authorList>
            <person name="Schelkunov M.I."/>
        </authorList>
    </citation>
    <scope>NUCLEOTIDE SEQUENCE</scope>
    <source>
        <strain evidence="7">Hsosn_3</strain>
        <tissue evidence="7">Leaf</tissue>
    </source>
</reference>
<proteinExistence type="inferred from homology"/>
<evidence type="ECO:0000256" key="3">
    <source>
        <dbReference type="ARBA" id="ARBA00022771"/>
    </source>
</evidence>
<comment type="caution">
    <text evidence="7">The sequence shown here is derived from an EMBL/GenBank/DDBJ whole genome shotgun (WGS) entry which is preliminary data.</text>
</comment>
<dbReference type="GO" id="GO:0008270">
    <property type="term" value="F:zinc ion binding"/>
    <property type="evidence" value="ECO:0007669"/>
    <property type="project" value="UniProtKB-KW"/>
</dbReference>
<feature type="domain" description="FLZ-type" evidence="6">
    <location>
        <begin position="47"/>
        <end position="91"/>
    </location>
</feature>
<evidence type="ECO:0000256" key="1">
    <source>
        <dbReference type="ARBA" id="ARBA00009374"/>
    </source>
</evidence>
<name>A0AAD8MPH2_9APIA</name>
<gene>
    <name evidence="7" type="ORF">POM88_027026</name>
</gene>
<feature type="compositionally biased region" description="Polar residues" evidence="5">
    <location>
        <begin position="15"/>
        <end position="44"/>
    </location>
</feature>
<accession>A0AAD8MPH2</accession>
<dbReference type="Pfam" id="PF04570">
    <property type="entry name" value="zf-FLZ"/>
    <property type="match status" value="1"/>
</dbReference>
<dbReference type="AlphaFoldDB" id="A0AAD8MPH2"/>
<dbReference type="EMBL" id="JAUIZM010000006">
    <property type="protein sequence ID" value="KAK1380282.1"/>
    <property type="molecule type" value="Genomic_DNA"/>
</dbReference>
<keyword evidence="2" id="KW-0479">Metal-binding</keyword>
<keyword evidence="8" id="KW-1185">Reference proteome</keyword>
<reference evidence="7" key="1">
    <citation type="submission" date="2023-02" db="EMBL/GenBank/DDBJ databases">
        <title>Genome of toxic invasive species Heracleum sosnowskyi carries increased number of genes despite the absence of recent whole-genome duplications.</title>
        <authorList>
            <person name="Schelkunov M."/>
            <person name="Shtratnikova V."/>
            <person name="Makarenko M."/>
            <person name="Klepikova A."/>
            <person name="Omelchenko D."/>
            <person name="Novikova G."/>
            <person name="Obukhova E."/>
            <person name="Bogdanov V."/>
            <person name="Penin A."/>
            <person name="Logacheva M."/>
        </authorList>
    </citation>
    <scope>NUCLEOTIDE SEQUENCE</scope>
    <source>
        <strain evidence="7">Hsosn_3</strain>
        <tissue evidence="7">Leaf</tissue>
    </source>
</reference>
<keyword evidence="3" id="KW-0863">Zinc-finger</keyword>
<dbReference type="PANTHER" id="PTHR47847:SF2">
    <property type="entry name" value="FCS-LIKE ZINC FINGER 17-RELATED"/>
    <property type="match status" value="1"/>
</dbReference>
<organism evidence="7 8">
    <name type="scientific">Heracleum sosnowskyi</name>
    <dbReference type="NCBI Taxonomy" id="360622"/>
    <lineage>
        <taxon>Eukaryota</taxon>
        <taxon>Viridiplantae</taxon>
        <taxon>Streptophyta</taxon>
        <taxon>Embryophyta</taxon>
        <taxon>Tracheophyta</taxon>
        <taxon>Spermatophyta</taxon>
        <taxon>Magnoliopsida</taxon>
        <taxon>eudicotyledons</taxon>
        <taxon>Gunneridae</taxon>
        <taxon>Pentapetalae</taxon>
        <taxon>asterids</taxon>
        <taxon>campanulids</taxon>
        <taxon>Apiales</taxon>
        <taxon>Apiaceae</taxon>
        <taxon>Apioideae</taxon>
        <taxon>apioid superclade</taxon>
        <taxon>Tordylieae</taxon>
        <taxon>Tordyliinae</taxon>
        <taxon>Heracleum</taxon>
    </lineage>
</organism>
<evidence type="ECO:0000313" key="8">
    <source>
        <dbReference type="Proteomes" id="UP001237642"/>
    </source>
</evidence>
<dbReference type="InterPro" id="IPR007650">
    <property type="entry name" value="Zf-FLZ_dom"/>
</dbReference>
<dbReference type="PANTHER" id="PTHR47847">
    <property type="entry name" value="FCS-LIKE ZINC FINGER 17"/>
    <property type="match status" value="1"/>
</dbReference>
<dbReference type="InterPro" id="IPR044181">
    <property type="entry name" value="FLZ17/18"/>
</dbReference>